<reference evidence="2" key="1">
    <citation type="submission" date="2018-05" db="EMBL/GenBank/DDBJ databases">
        <authorList>
            <person name="Lanie J.A."/>
            <person name="Ng W.-L."/>
            <person name="Kazmierczak K.M."/>
            <person name="Andrzejewski T.M."/>
            <person name="Davidsen T.M."/>
            <person name="Wayne K.J."/>
            <person name="Tettelin H."/>
            <person name="Glass J.I."/>
            <person name="Rusch D."/>
            <person name="Podicherti R."/>
            <person name="Tsui H.-C.T."/>
            <person name="Winkler M.E."/>
        </authorList>
    </citation>
    <scope>NUCLEOTIDE SEQUENCE</scope>
</reference>
<feature type="domain" description="SnoaL-like" evidence="1">
    <location>
        <begin position="7"/>
        <end position="129"/>
    </location>
</feature>
<dbReference type="InterPro" id="IPR037401">
    <property type="entry name" value="SnoaL-like"/>
</dbReference>
<protein>
    <recommendedName>
        <fullName evidence="1">SnoaL-like domain-containing protein</fullName>
    </recommendedName>
</protein>
<accession>A0A381PJV4</accession>
<sequence>MTDENLLLERLAIEDVFARYAHTADGYDADGWVECFSEDGIFEIESDGNRNQFIGRQALHDFICAHIRLLPGTRHVMTNHLVDIQGDRAQHRCTVTGMLSRPDKVYTFISGWYESTLKKVAGEWKIEHRIVHADNGANFIKGELAVHIKPFLYWMAANGTSA</sequence>
<proteinExistence type="predicted"/>
<dbReference type="CDD" id="cd00531">
    <property type="entry name" value="NTF2_like"/>
    <property type="match status" value="1"/>
</dbReference>
<dbReference type="EMBL" id="UINC01000966">
    <property type="protein sequence ID" value="SUZ65723.1"/>
    <property type="molecule type" value="Genomic_DNA"/>
</dbReference>
<evidence type="ECO:0000259" key="1">
    <source>
        <dbReference type="Pfam" id="PF13577"/>
    </source>
</evidence>
<evidence type="ECO:0000313" key="2">
    <source>
        <dbReference type="EMBL" id="SUZ65723.1"/>
    </source>
</evidence>
<name>A0A381PJV4_9ZZZZ</name>
<dbReference type="SUPFAM" id="SSF54427">
    <property type="entry name" value="NTF2-like"/>
    <property type="match status" value="1"/>
</dbReference>
<organism evidence="2">
    <name type="scientific">marine metagenome</name>
    <dbReference type="NCBI Taxonomy" id="408172"/>
    <lineage>
        <taxon>unclassified sequences</taxon>
        <taxon>metagenomes</taxon>
        <taxon>ecological metagenomes</taxon>
    </lineage>
</organism>
<dbReference type="Pfam" id="PF13577">
    <property type="entry name" value="SnoaL_4"/>
    <property type="match status" value="1"/>
</dbReference>
<dbReference type="Gene3D" id="3.10.450.50">
    <property type="match status" value="1"/>
</dbReference>
<dbReference type="InterPro" id="IPR032710">
    <property type="entry name" value="NTF2-like_dom_sf"/>
</dbReference>
<gene>
    <name evidence="2" type="ORF">METZ01_LOCUS18577</name>
</gene>
<dbReference type="AlphaFoldDB" id="A0A381PJV4"/>